<keyword evidence="1" id="KW-1133">Transmembrane helix</keyword>
<keyword evidence="1" id="KW-0472">Membrane</keyword>
<feature type="transmembrane region" description="Helical" evidence="1">
    <location>
        <begin position="60"/>
        <end position="76"/>
    </location>
</feature>
<evidence type="ECO:0000256" key="1">
    <source>
        <dbReference type="SAM" id="Phobius"/>
    </source>
</evidence>
<gene>
    <name evidence="2" type="ORF">CLV25_10586</name>
</gene>
<comment type="caution">
    <text evidence="2">The sequence shown here is derived from an EMBL/GenBank/DDBJ whole genome shotgun (WGS) entry which is preliminary data.</text>
</comment>
<protein>
    <submittedName>
        <fullName evidence="2">Uncharacterized protein</fullName>
    </submittedName>
</protein>
<feature type="transmembrane region" description="Helical" evidence="1">
    <location>
        <begin position="27"/>
        <end position="48"/>
    </location>
</feature>
<feature type="transmembrane region" description="Helical" evidence="1">
    <location>
        <begin position="88"/>
        <end position="109"/>
    </location>
</feature>
<dbReference type="AlphaFoldDB" id="A0A4R2EQI4"/>
<accession>A0A4R2EQI4</accession>
<dbReference type="Proteomes" id="UP000294830">
    <property type="component" value="Unassembled WGS sequence"/>
</dbReference>
<dbReference type="RefSeq" id="WP_131838904.1">
    <property type="nucleotide sequence ID" value="NZ_SLWB01000005.1"/>
</dbReference>
<sequence>MKNLFIFLLIALISTYSIKLKDKSKIWIIAIVIPFFSLIVFGVIISIVKSAYFAGHEIGMSLIPAIISGIVIYFQIKKKIKSENIVKFPILLVIFIGISLIGSIAQYALETKNRIFIQEYSKNKDILKLDTNSTKNETNDKSQLLNLDFNGVSFSYLNGWKVETKVLQENLGFQVSCEKTGLSSDMISIVWLRGTNFSTIREMAENTIEGINEEMSAYNAKANKGNLYYCTFIGKDAVALDYTMTLFGEIIYGKIISFIMNGNTVVVTKQSDTKDKLNTNFKLIEKSFNLKKFTPR</sequence>
<evidence type="ECO:0000313" key="3">
    <source>
        <dbReference type="Proteomes" id="UP000294830"/>
    </source>
</evidence>
<dbReference type="EMBL" id="SLWB01000005">
    <property type="protein sequence ID" value="TCN68884.1"/>
    <property type="molecule type" value="Genomic_DNA"/>
</dbReference>
<dbReference type="OrthoDB" id="9872026at2"/>
<name>A0A4R2EQI4_9BACT</name>
<keyword evidence="3" id="KW-1185">Reference proteome</keyword>
<reference evidence="2 3" key="1">
    <citation type="submission" date="2019-03" db="EMBL/GenBank/DDBJ databases">
        <title>Genomic Encyclopedia of Archaeal and Bacterial Type Strains, Phase II (KMG-II): from individual species to whole genera.</title>
        <authorList>
            <person name="Goeker M."/>
        </authorList>
    </citation>
    <scope>NUCLEOTIDE SEQUENCE [LARGE SCALE GENOMIC DNA]</scope>
    <source>
        <strain evidence="2 3">RL-C</strain>
    </source>
</reference>
<evidence type="ECO:0000313" key="2">
    <source>
        <dbReference type="EMBL" id="TCN68884.1"/>
    </source>
</evidence>
<organism evidence="2 3">
    <name type="scientific">Acetobacteroides hydrogenigenes</name>
    <dbReference type="NCBI Taxonomy" id="979970"/>
    <lineage>
        <taxon>Bacteria</taxon>
        <taxon>Pseudomonadati</taxon>
        <taxon>Bacteroidota</taxon>
        <taxon>Bacteroidia</taxon>
        <taxon>Bacteroidales</taxon>
        <taxon>Rikenellaceae</taxon>
        <taxon>Acetobacteroides</taxon>
    </lineage>
</organism>
<proteinExistence type="predicted"/>
<keyword evidence="1" id="KW-0812">Transmembrane</keyword>